<organism evidence="2 3">
    <name type="scientific">Laetiporus sulphureus 93-53</name>
    <dbReference type="NCBI Taxonomy" id="1314785"/>
    <lineage>
        <taxon>Eukaryota</taxon>
        <taxon>Fungi</taxon>
        <taxon>Dikarya</taxon>
        <taxon>Basidiomycota</taxon>
        <taxon>Agaricomycotina</taxon>
        <taxon>Agaricomycetes</taxon>
        <taxon>Polyporales</taxon>
        <taxon>Laetiporus</taxon>
    </lineage>
</organism>
<name>A0A165GBI5_9APHY</name>
<feature type="compositionally biased region" description="Low complexity" evidence="1">
    <location>
        <begin position="55"/>
        <end position="79"/>
    </location>
</feature>
<sequence>MGLERRIAIVASIRAVSHGRREKGGVSLHAPPTLNAPSLQCRLSLRLLPLPPPSHSTTSSTSSNYPTSPLLTPSGSSPVLPSASHLVNAGPCSPFDVLPSSFDPTPTNNSDDPQLQRQLPPVNEKSAVANADGEALCNWAAFVHAYAVGRLDCLCTPHSPRSQLQAPSHLAQATLGSTF</sequence>
<dbReference type="RefSeq" id="XP_040767854.1">
    <property type="nucleotide sequence ID" value="XM_040902603.1"/>
</dbReference>
<feature type="region of interest" description="Disordered" evidence="1">
    <location>
        <begin position="97"/>
        <end position="119"/>
    </location>
</feature>
<reference evidence="2 3" key="1">
    <citation type="journal article" date="2016" name="Mol. Biol. Evol.">
        <title>Comparative Genomics of Early-Diverging Mushroom-Forming Fungi Provides Insights into the Origins of Lignocellulose Decay Capabilities.</title>
        <authorList>
            <person name="Nagy L.G."/>
            <person name="Riley R."/>
            <person name="Tritt A."/>
            <person name="Adam C."/>
            <person name="Daum C."/>
            <person name="Floudas D."/>
            <person name="Sun H."/>
            <person name="Yadav J.S."/>
            <person name="Pangilinan J."/>
            <person name="Larsson K.H."/>
            <person name="Matsuura K."/>
            <person name="Barry K."/>
            <person name="Labutti K."/>
            <person name="Kuo R."/>
            <person name="Ohm R.A."/>
            <person name="Bhattacharya S.S."/>
            <person name="Shirouzu T."/>
            <person name="Yoshinaga Y."/>
            <person name="Martin F.M."/>
            <person name="Grigoriev I.V."/>
            <person name="Hibbett D.S."/>
        </authorList>
    </citation>
    <scope>NUCLEOTIDE SEQUENCE [LARGE SCALE GENOMIC DNA]</scope>
    <source>
        <strain evidence="2 3">93-53</strain>
    </source>
</reference>
<feature type="region of interest" description="Disordered" evidence="1">
    <location>
        <begin position="50"/>
        <end position="79"/>
    </location>
</feature>
<evidence type="ECO:0000256" key="1">
    <source>
        <dbReference type="SAM" id="MobiDB-lite"/>
    </source>
</evidence>
<feature type="compositionally biased region" description="Polar residues" evidence="1">
    <location>
        <begin position="102"/>
        <end position="117"/>
    </location>
</feature>
<dbReference type="InParanoid" id="A0A165GBI5"/>
<dbReference type="EMBL" id="KV427610">
    <property type="protein sequence ID" value="KZT10114.1"/>
    <property type="molecule type" value="Genomic_DNA"/>
</dbReference>
<dbReference type="Proteomes" id="UP000076871">
    <property type="component" value="Unassembled WGS sequence"/>
</dbReference>
<dbReference type="GeneID" id="63819634"/>
<keyword evidence="3" id="KW-1185">Reference proteome</keyword>
<dbReference type="AlphaFoldDB" id="A0A165GBI5"/>
<evidence type="ECO:0000313" key="2">
    <source>
        <dbReference type="EMBL" id="KZT10114.1"/>
    </source>
</evidence>
<evidence type="ECO:0000313" key="3">
    <source>
        <dbReference type="Proteomes" id="UP000076871"/>
    </source>
</evidence>
<gene>
    <name evidence="2" type="ORF">LAESUDRAFT_472678</name>
</gene>
<proteinExistence type="predicted"/>
<accession>A0A165GBI5</accession>
<protein>
    <submittedName>
        <fullName evidence="2">Uncharacterized protein</fullName>
    </submittedName>
</protein>